<evidence type="ECO:0000256" key="1">
    <source>
        <dbReference type="SAM" id="MobiDB-lite"/>
    </source>
</evidence>
<comment type="caution">
    <text evidence="3">The sequence shown here is derived from an EMBL/GenBank/DDBJ whole genome shotgun (WGS) entry which is preliminary data.</text>
</comment>
<protein>
    <submittedName>
        <fullName evidence="3">Uncharacterized protein</fullName>
    </submittedName>
</protein>
<feature type="transmembrane region" description="Helical" evidence="2">
    <location>
        <begin position="33"/>
        <end position="52"/>
    </location>
</feature>
<keyword evidence="2" id="KW-0812">Transmembrane</keyword>
<feature type="region of interest" description="Disordered" evidence="1">
    <location>
        <begin position="1"/>
        <end position="27"/>
    </location>
</feature>
<keyword evidence="2" id="KW-1133">Transmembrane helix</keyword>
<evidence type="ECO:0000313" key="3">
    <source>
        <dbReference type="EMBL" id="MFC4701612.1"/>
    </source>
</evidence>
<dbReference type="EMBL" id="JBHSGU010000019">
    <property type="protein sequence ID" value="MFC4701612.1"/>
    <property type="molecule type" value="Genomic_DNA"/>
</dbReference>
<dbReference type="RefSeq" id="WP_382410258.1">
    <property type="nucleotide sequence ID" value="NZ_JBHSGU010000019.1"/>
</dbReference>
<evidence type="ECO:0000256" key="2">
    <source>
        <dbReference type="SAM" id="Phobius"/>
    </source>
</evidence>
<reference evidence="4" key="1">
    <citation type="journal article" date="2019" name="Int. J. Syst. Evol. Microbiol.">
        <title>The Global Catalogue of Microorganisms (GCM) 10K type strain sequencing project: providing services to taxonomists for standard genome sequencing and annotation.</title>
        <authorList>
            <consortium name="The Broad Institute Genomics Platform"/>
            <consortium name="The Broad Institute Genome Sequencing Center for Infectious Disease"/>
            <person name="Wu L."/>
            <person name="Ma J."/>
        </authorList>
    </citation>
    <scope>NUCLEOTIDE SEQUENCE [LARGE SCALE GENOMIC DNA]</scope>
    <source>
        <strain evidence="4">KACC 12507</strain>
    </source>
</reference>
<name>A0ABV9LYI4_9ALTE</name>
<organism evidence="3 4">
    <name type="scientific">Glaciecola siphonariae</name>
    <dbReference type="NCBI Taxonomy" id="521012"/>
    <lineage>
        <taxon>Bacteria</taxon>
        <taxon>Pseudomonadati</taxon>
        <taxon>Pseudomonadota</taxon>
        <taxon>Gammaproteobacteria</taxon>
        <taxon>Alteromonadales</taxon>
        <taxon>Alteromonadaceae</taxon>
        <taxon>Glaciecola</taxon>
    </lineage>
</organism>
<accession>A0ABV9LYI4</accession>
<dbReference type="Proteomes" id="UP001595897">
    <property type="component" value="Unassembled WGS sequence"/>
</dbReference>
<proteinExistence type="predicted"/>
<evidence type="ECO:0000313" key="4">
    <source>
        <dbReference type="Proteomes" id="UP001595897"/>
    </source>
</evidence>
<sequence length="88" mass="9628">MTHKTQSPKTQSPKTQSPKTAQPKTPKTLSTKVRIIIGLLSLPSLILTAMLIKTAMNDMWDTVGAFEVVYAAVGLFAAFISLTGKRYF</sequence>
<gene>
    <name evidence="3" type="ORF">ACFO4O_15765</name>
</gene>
<keyword evidence="4" id="KW-1185">Reference proteome</keyword>
<keyword evidence="2" id="KW-0472">Membrane</keyword>
<feature type="transmembrane region" description="Helical" evidence="2">
    <location>
        <begin position="64"/>
        <end position="82"/>
    </location>
</feature>